<dbReference type="Proteomes" id="UP000440578">
    <property type="component" value="Unassembled WGS sequence"/>
</dbReference>
<evidence type="ECO:0000256" key="2">
    <source>
        <dbReference type="SAM" id="Phobius"/>
    </source>
</evidence>
<feature type="region of interest" description="Disordered" evidence="1">
    <location>
        <begin position="75"/>
        <end position="107"/>
    </location>
</feature>
<feature type="transmembrane region" description="Helical" evidence="2">
    <location>
        <begin position="126"/>
        <end position="154"/>
    </location>
</feature>
<keyword evidence="2" id="KW-0812">Transmembrane</keyword>
<feature type="domain" description="SAYSvFN" evidence="3">
    <location>
        <begin position="124"/>
        <end position="192"/>
    </location>
</feature>
<sequence length="199" mass="21554">MAAVLTVGYEQNRVRKIREITDTDVSDCGIFGMEAKLAAYRAEKQRRWEAEQRRQRLAGLYQTATGLFRRQAPAPAEMEPSAAATEPLLPPSAAADGPPPPAELRDVTGSSGGALDWVILACKIGLYLTLFGICCHFQFGAAYVVVTAIPIIYFSTSTRGRRPGEASAYSVFNPNCEAIDGTLTGDQFQREIMYGPGAT</sequence>
<accession>A0A6A4WGN7</accession>
<keyword evidence="5" id="KW-1185">Reference proteome</keyword>
<protein>
    <submittedName>
        <fullName evidence="4">SAYSvFN domain-containing protein 1</fullName>
    </submittedName>
</protein>
<organism evidence="4 5">
    <name type="scientific">Amphibalanus amphitrite</name>
    <name type="common">Striped barnacle</name>
    <name type="synonym">Balanus amphitrite</name>
    <dbReference type="NCBI Taxonomy" id="1232801"/>
    <lineage>
        <taxon>Eukaryota</taxon>
        <taxon>Metazoa</taxon>
        <taxon>Ecdysozoa</taxon>
        <taxon>Arthropoda</taxon>
        <taxon>Crustacea</taxon>
        <taxon>Multicrustacea</taxon>
        <taxon>Cirripedia</taxon>
        <taxon>Thoracica</taxon>
        <taxon>Thoracicalcarea</taxon>
        <taxon>Balanomorpha</taxon>
        <taxon>Balanoidea</taxon>
        <taxon>Balanidae</taxon>
        <taxon>Amphibalaninae</taxon>
        <taxon>Amphibalanus</taxon>
    </lineage>
</organism>
<dbReference type="Pfam" id="PF10260">
    <property type="entry name" value="SAYSvFN"/>
    <property type="match status" value="1"/>
</dbReference>
<keyword evidence="2" id="KW-0472">Membrane</keyword>
<feature type="compositionally biased region" description="Low complexity" evidence="1">
    <location>
        <begin position="75"/>
        <end position="96"/>
    </location>
</feature>
<evidence type="ECO:0000313" key="5">
    <source>
        <dbReference type="Proteomes" id="UP000440578"/>
    </source>
</evidence>
<evidence type="ECO:0000256" key="1">
    <source>
        <dbReference type="SAM" id="MobiDB-lite"/>
    </source>
</evidence>
<reference evidence="4 5" key="1">
    <citation type="submission" date="2019-07" db="EMBL/GenBank/DDBJ databases">
        <title>Draft genome assembly of a fouling barnacle, Amphibalanus amphitrite (Darwin, 1854): The first reference genome for Thecostraca.</title>
        <authorList>
            <person name="Kim W."/>
        </authorList>
    </citation>
    <scope>NUCLEOTIDE SEQUENCE [LARGE SCALE GENOMIC DNA]</scope>
    <source>
        <strain evidence="4">SNU_AA5</strain>
        <tissue evidence="4">Soma without cirri and trophi</tissue>
    </source>
</reference>
<keyword evidence="2" id="KW-1133">Transmembrane helix</keyword>
<gene>
    <name evidence="4" type="primary">SAYSD1_3</name>
    <name evidence="4" type="ORF">FJT64_025142</name>
</gene>
<evidence type="ECO:0000259" key="3">
    <source>
        <dbReference type="Pfam" id="PF10260"/>
    </source>
</evidence>
<dbReference type="EMBL" id="VIIS01001008">
    <property type="protein sequence ID" value="KAF0302810.1"/>
    <property type="molecule type" value="Genomic_DNA"/>
</dbReference>
<dbReference type="EMBL" id="VIIS01001008">
    <property type="protein sequence ID" value="KAF0302812.1"/>
    <property type="molecule type" value="Genomic_DNA"/>
</dbReference>
<proteinExistence type="predicted"/>
<dbReference type="PANTHER" id="PTHR13527:SF0">
    <property type="entry name" value="SAYSVFN DOMAIN-CONTAINING PROTEIN 1"/>
    <property type="match status" value="1"/>
</dbReference>
<dbReference type="AlphaFoldDB" id="A0A6A4WGN7"/>
<dbReference type="InterPro" id="IPR019387">
    <property type="entry name" value="SAYSvFN_dom"/>
</dbReference>
<name>A0A6A4WGN7_AMPAM</name>
<comment type="caution">
    <text evidence="4">The sequence shown here is derived from an EMBL/GenBank/DDBJ whole genome shotgun (WGS) entry which is preliminary data.</text>
</comment>
<evidence type="ECO:0000313" key="4">
    <source>
        <dbReference type="EMBL" id="KAF0302810.1"/>
    </source>
</evidence>
<dbReference type="OrthoDB" id="71310at2759"/>
<dbReference type="InterPro" id="IPR039159">
    <property type="entry name" value="SAYSD1"/>
</dbReference>
<dbReference type="PANTHER" id="PTHR13527">
    <property type="entry name" value="SAYSVFN DOMAIN-CONTAINING PROTEIN 1"/>
    <property type="match status" value="1"/>
</dbReference>